<dbReference type="Proteomes" id="UP000009071">
    <property type="component" value="Chromosome"/>
</dbReference>
<proteinExistence type="predicted"/>
<dbReference type="EMBL" id="AP010904">
    <property type="protein sequence ID" value="BAH75982.1"/>
    <property type="molecule type" value="Genomic_DNA"/>
</dbReference>
<keyword evidence="2" id="KW-1185">Reference proteome</keyword>
<evidence type="ECO:0000313" key="2">
    <source>
        <dbReference type="Proteomes" id="UP000009071"/>
    </source>
</evidence>
<name>C4XTI5_SOLM1</name>
<gene>
    <name evidence="1" type="ordered locus">DMR_24910</name>
</gene>
<accession>C4XTI5</accession>
<sequence length="122" mass="13633">MNLALLHVERLAVPRMKARMEPGADVLTSKVAYGSGRKGLTDPLAVLRSKGAEVALEDGCIRLRFERSVRLDIRKRCYAYAAHFEALLKLQLDVPPGERPRTVQQLVGVGRVLWRAGRFVLP</sequence>
<organism evidence="1 2">
    <name type="scientific">Solidesulfovibrio magneticus (strain ATCC 700980 / DSM 13731 / RS-1)</name>
    <name type="common">Desulfovibrio magneticus</name>
    <dbReference type="NCBI Taxonomy" id="573370"/>
    <lineage>
        <taxon>Bacteria</taxon>
        <taxon>Pseudomonadati</taxon>
        <taxon>Thermodesulfobacteriota</taxon>
        <taxon>Desulfovibrionia</taxon>
        <taxon>Desulfovibrionales</taxon>
        <taxon>Desulfovibrionaceae</taxon>
        <taxon>Solidesulfovibrio</taxon>
    </lineage>
</organism>
<evidence type="ECO:0000313" key="1">
    <source>
        <dbReference type="EMBL" id="BAH75982.1"/>
    </source>
</evidence>
<dbReference type="STRING" id="573370.DMR_24910"/>
<dbReference type="AlphaFoldDB" id="C4XTI5"/>
<reference evidence="1 2" key="1">
    <citation type="journal article" date="2009" name="Genome Res.">
        <title>Whole genome sequence of Desulfovibrio magneticus strain RS-1 revealed common gene clusters in magnetotactic bacteria.</title>
        <authorList>
            <person name="Nakazawa H."/>
            <person name="Arakaki A."/>
            <person name="Narita-Yamada S."/>
            <person name="Yashiro I."/>
            <person name="Jinno K."/>
            <person name="Aoki N."/>
            <person name="Tsuruyama A."/>
            <person name="Okamura Y."/>
            <person name="Tanikawa S."/>
            <person name="Fujita N."/>
            <person name="Takeyama H."/>
            <person name="Matsunaga T."/>
        </authorList>
    </citation>
    <scope>NUCLEOTIDE SEQUENCE [LARGE SCALE GENOMIC DNA]</scope>
    <source>
        <strain evidence="2">ATCC 700980 / DSM 13731 / RS-1</strain>
    </source>
</reference>
<dbReference type="KEGG" id="dma:DMR_24910"/>
<protein>
    <submittedName>
        <fullName evidence="1">Uncharacterized protein</fullName>
    </submittedName>
</protein>
<dbReference type="HOGENOM" id="CLU_2023010_0_0_7"/>